<organism evidence="2 3">
    <name type="scientific">Actinomadura physcomitrii</name>
    <dbReference type="NCBI Taxonomy" id="2650748"/>
    <lineage>
        <taxon>Bacteria</taxon>
        <taxon>Bacillati</taxon>
        <taxon>Actinomycetota</taxon>
        <taxon>Actinomycetes</taxon>
        <taxon>Streptosporangiales</taxon>
        <taxon>Thermomonosporaceae</taxon>
        <taxon>Actinomadura</taxon>
    </lineage>
</organism>
<evidence type="ECO:0000313" key="2">
    <source>
        <dbReference type="EMBL" id="MVZ99199.1"/>
    </source>
</evidence>
<dbReference type="RefSeq" id="WP_151590763.1">
    <property type="nucleotide sequence ID" value="NZ_WBMS02000002.1"/>
</dbReference>
<dbReference type="Proteomes" id="UP000462055">
    <property type="component" value="Unassembled WGS sequence"/>
</dbReference>
<feature type="signal peptide" evidence="1">
    <location>
        <begin position="1"/>
        <end position="17"/>
    </location>
</feature>
<keyword evidence="3" id="KW-1185">Reference proteome</keyword>
<name>A0A6I4M283_9ACTN</name>
<dbReference type="InterPro" id="IPR038765">
    <property type="entry name" value="Papain-like_cys_pep_sf"/>
</dbReference>
<reference evidence="2" key="1">
    <citation type="submission" date="2019-12" db="EMBL/GenBank/DDBJ databases">
        <title>Actinomadura physcomitrii sp. nov., a novel actinomycete isolated from moss [Physcomitrium sphaericum (Ludw) Fuernr].</title>
        <authorList>
            <person name="Zhuang X."/>
        </authorList>
    </citation>
    <scope>NUCLEOTIDE SEQUENCE [LARGE SCALE GENOMIC DNA]</scope>
    <source>
        <strain evidence="2">LD22</strain>
    </source>
</reference>
<comment type="caution">
    <text evidence="2">The sequence shown here is derived from an EMBL/GenBank/DDBJ whole genome shotgun (WGS) entry which is preliminary data.</text>
</comment>
<accession>A0A6I4M283</accession>
<evidence type="ECO:0008006" key="4">
    <source>
        <dbReference type="Google" id="ProtNLM"/>
    </source>
</evidence>
<dbReference type="Gene3D" id="3.90.1720.10">
    <property type="entry name" value="endopeptidase domain like (from Nostoc punctiforme)"/>
    <property type="match status" value="1"/>
</dbReference>
<gene>
    <name evidence="2" type="ORF">F8568_002115</name>
</gene>
<keyword evidence="1" id="KW-0732">Signal</keyword>
<feature type="chain" id="PRO_5038918761" description="NlpC/P60 family protein" evidence="1">
    <location>
        <begin position="18"/>
        <end position="194"/>
    </location>
</feature>
<sequence>MASPRAILIGAGSLALAAGTAAGLIGLTSPAEHSAAPQGARLQADSGATVVAASVPKVTRAQVIARAKTWHPHTSSRVPYSQSKTHGGYRTDCSGYASMALRLPKPGPNTVGLASSKYSKRISMSQLKKGDLVIDAIGSNTTRHVVIFEKWTSSKHTAYWAYEQRGHYGTDHRTRTYGLAKGSQYKAYRPKNIT</sequence>
<proteinExistence type="predicted"/>
<evidence type="ECO:0000256" key="1">
    <source>
        <dbReference type="SAM" id="SignalP"/>
    </source>
</evidence>
<dbReference type="AlphaFoldDB" id="A0A6I4M283"/>
<dbReference type="SUPFAM" id="SSF54001">
    <property type="entry name" value="Cysteine proteinases"/>
    <property type="match status" value="1"/>
</dbReference>
<evidence type="ECO:0000313" key="3">
    <source>
        <dbReference type="Proteomes" id="UP000462055"/>
    </source>
</evidence>
<dbReference type="EMBL" id="WBMS02000002">
    <property type="protein sequence ID" value="MVZ99199.1"/>
    <property type="molecule type" value="Genomic_DNA"/>
</dbReference>
<protein>
    <recommendedName>
        <fullName evidence="4">NlpC/P60 family protein</fullName>
    </recommendedName>
</protein>